<reference evidence="2 3" key="1">
    <citation type="submission" date="2017-03" db="EMBL/GenBank/DDBJ databases">
        <title>Whole genome sequences of fourteen strains of Bradyrhizobium canariense and one strain of Bradyrhizobium japonicum isolated from Lupinus (Papilionoideae: Genisteae) species in Algeria.</title>
        <authorList>
            <person name="Crovadore J."/>
            <person name="Chekireb D."/>
            <person name="Brachmann A."/>
            <person name="Chablais R."/>
            <person name="Cochard B."/>
            <person name="Lefort F."/>
        </authorList>
    </citation>
    <scope>NUCLEOTIDE SEQUENCE [LARGE SCALE GENOMIC DNA]</scope>
    <source>
        <strain evidence="2 3">UBMA197</strain>
    </source>
</reference>
<keyword evidence="1" id="KW-0812">Transmembrane</keyword>
<keyword evidence="1" id="KW-1133">Transmembrane helix</keyword>
<proteinExistence type="predicted"/>
<evidence type="ECO:0000313" key="2">
    <source>
        <dbReference type="EMBL" id="OSJ31964.1"/>
    </source>
</evidence>
<name>A0A1Y2JMQ3_BRAJP</name>
<organism evidence="2 3">
    <name type="scientific">Bradyrhizobium japonicum</name>
    <dbReference type="NCBI Taxonomy" id="375"/>
    <lineage>
        <taxon>Bacteria</taxon>
        <taxon>Pseudomonadati</taxon>
        <taxon>Pseudomonadota</taxon>
        <taxon>Alphaproteobacteria</taxon>
        <taxon>Hyphomicrobiales</taxon>
        <taxon>Nitrobacteraceae</taxon>
        <taxon>Bradyrhizobium</taxon>
    </lineage>
</organism>
<gene>
    <name evidence="2" type="ORF">BSZ19_20385</name>
</gene>
<evidence type="ECO:0000313" key="3">
    <source>
        <dbReference type="Proteomes" id="UP000193335"/>
    </source>
</evidence>
<feature type="transmembrane region" description="Helical" evidence="1">
    <location>
        <begin position="20"/>
        <end position="38"/>
    </location>
</feature>
<protein>
    <submittedName>
        <fullName evidence="2">Uncharacterized protein</fullName>
    </submittedName>
</protein>
<dbReference type="EMBL" id="NAFL01000252">
    <property type="protein sequence ID" value="OSJ31964.1"/>
    <property type="molecule type" value="Genomic_DNA"/>
</dbReference>
<comment type="caution">
    <text evidence="2">The sequence shown here is derived from an EMBL/GenBank/DDBJ whole genome shotgun (WGS) entry which is preliminary data.</text>
</comment>
<keyword evidence="1" id="KW-0472">Membrane</keyword>
<accession>A0A1Y2JMQ3</accession>
<dbReference type="RefSeq" id="WP_085401438.1">
    <property type="nucleotide sequence ID" value="NZ_NAFL01000252.1"/>
</dbReference>
<evidence type="ECO:0000256" key="1">
    <source>
        <dbReference type="SAM" id="Phobius"/>
    </source>
</evidence>
<dbReference type="Proteomes" id="UP000193335">
    <property type="component" value="Unassembled WGS sequence"/>
</dbReference>
<sequence length="127" mass="14029">MDYSLFGIKSVELSKPMCFIQRVPLISAAMFVALTVAAHAKADTFYKKDVKGGWIVLGQAWETEATCFATKSFVDGTVLSLVMNPGDPDGKITFEANRSTKGAEVPIDDIKKALAACKWRFERLYNE</sequence>
<dbReference type="AlphaFoldDB" id="A0A1Y2JMQ3"/>